<dbReference type="Proteomes" id="UP000014680">
    <property type="component" value="Unassembled WGS sequence"/>
</dbReference>
<evidence type="ECO:0000313" key="4">
    <source>
        <dbReference type="Proteomes" id="UP000014680"/>
    </source>
</evidence>
<dbReference type="GeneID" id="14887812"/>
<dbReference type="CDD" id="cd18888">
    <property type="entry name" value="NUDIX_ADPRase_Nudt5"/>
    <property type="match status" value="1"/>
</dbReference>
<dbReference type="PANTHER" id="PTHR11839">
    <property type="entry name" value="UDP/ADP-SUGAR PYROPHOSPHATASE"/>
    <property type="match status" value="1"/>
</dbReference>
<proteinExistence type="predicted"/>
<keyword evidence="1" id="KW-0378">Hydrolase</keyword>
<sequence>MLLMSLPKDHVLVTGSHYRLIERTVPSHGQLQEKKCEMLSGVKPRKGVEIVPIVYYPVTQRQSQFVVINQFRPPVGYTWQFPAGLIDDGEEPERSAMRELTEETGFIGERVLRMTSVIYPFPEYSDTQIRMATILINGDDQMNTKPIQYLGMSESIFVHLVDTTQFSEFVWKKVEKNENVGGMMFSLACGNMFLGDRFSFLN</sequence>
<keyword evidence="4" id="KW-1185">Reference proteome</keyword>
<dbReference type="GO" id="GO:0047631">
    <property type="term" value="F:ADP-ribose diphosphatase activity"/>
    <property type="evidence" value="ECO:0007669"/>
    <property type="project" value="TreeGrafter"/>
</dbReference>
<accession>A0A0A1U3P4</accession>
<dbReference type="EMBL" id="KB206690">
    <property type="protein sequence ID" value="ELP88828.1"/>
    <property type="molecule type" value="Genomic_DNA"/>
</dbReference>
<dbReference type="InterPro" id="IPR000086">
    <property type="entry name" value="NUDIX_hydrolase_dom"/>
</dbReference>
<dbReference type="GO" id="GO:0019693">
    <property type="term" value="P:ribose phosphate metabolic process"/>
    <property type="evidence" value="ECO:0007669"/>
    <property type="project" value="TreeGrafter"/>
</dbReference>
<dbReference type="KEGG" id="eiv:EIN_368760"/>
<dbReference type="Gene3D" id="3.90.79.10">
    <property type="entry name" value="Nucleoside Triphosphate Pyrophosphohydrolase"/>
    <property type="match status" value="1"/>
</dbReference>
<dbReference type="PRINTS" id="PR00502">
    <property type="entry name" value="NUDIXFAMILY"/>
</dbReference>
<dbReference type="GO" id="GO:0006753">
    <property type="term" value="P:nucleoside phosphate metabolic process"/>
    <property type="evidence" value="ECO:0007669"/>
    <property type="project" value="TreeGrafter"/>
</dbReference>
<dbReference type="InterPro" id="IPR015797">
    <property type="entry name" value="NUDIX_hydrolase-like_dom_sf"/>
</dbReference>
<evidence type="ECO:0000313" key="3">
    <source>
        <dbReference type="EMBL" id="ELP88828.1"/>
    </source>
</evidence>
<gene>
    <name evidence="3" type="ORF">EIN_368760</name>
</gene>
<feature type="domain" description="Nudix hydrolase" evidence="2">
    <location>
        <begin position="43"/>
        <end position="185"/>
    </location>
</feature>
<evidence type="ECO:0000256" key="1">
    <source>
        <dbReference type="ARBA" id="ARBA00022801"/>
    </source>
</evidence>
<dbReference type="InterPro" id="IPR020476">
    <property type="entry name" value="Nudix_hydrolase"/>
</dbReference>
<protein>
    <submittedName>
        <fullName evidence="3">ADP-ribose pyrophosphatase, putative</fullName>
    </submittedName>
</protein>
<dbReference type="RefSeq" id="XP_004255599.1">
    <property type="nucleotide sequence ID" value="XM_004255551.1"/>
</dbReference>
<evidence type="ECO:0000259" key="2">
    <source>
        <dbReference type="PROSITE" id="PS51462"/>
    </source>
</evidence>
<dbReference type="PANTHER" id="PTHR11839:SF1">
    <property type="entry name" value="ADP-SUGAR PYROPHOSPHATASE"/>
    <property type="match status" value="1"/>
</dbReference>
<name>A0A0A1U3P4_ENTIV</name>
<dbReference type="SUPFAM" id="SSF55811">
    <property type="entry name" value="Nudix"/>
    <property type="match status" value="1"/>
</dbReference>
<dbReference type="AlphaFoldDB" id="A0A0A1U3P4"/>
<dbReference type="Pfam" id="PF00293">
    <property type="entry name" value="NUDIX"/>
    <property type="match status" value="1"/>
</dbReference>
<reference evidence="3 4" key="1">
    <citation type="submission" date="2012-10" db="EMBL/GenBank/DDBJ databases">
        <authorList>
            <person name="Zafar N."/>
            <person name="Inman J."/>
            <person name="Hall N."/>
            <person name="Lorenzi H."/>
            <person name="Caler E."/>
        </authorList>
    </citation>
    <scope>NUCLEOTIDE SEQUENCE [LARGE SCALE GENOMIC DNA]</scope>
    <source>
        <strain evidence="3 4">IP1</strain>
    </source>
</reference>
<dbReference type="OrthoDB" id="10249920at2759"/>
<dbReference type="VEuPathDB" id="AmoebaDB:EIN_368760"/>
<organism evidence="3 4">
    <name type="scientific">Entamoeba invadens IP1</name>
    <dbReference type="NCBI Taxonomy" id="370355"/>
    <lineage>
        <taxon>Eukaryota</taxon>
        <taxon>Amoebozoa</taxon>
        <taxon>Evosea</taxon>
        <taxon>Archamoebae</taxon>
        <taxon>Mastigamoebida</taxon>
        <taxon>Entamoebidae</taxon>
        <taxon>Entamoeba</taxon>
    </lineage>
</organism>
<dbReference type="PROSITE" id="PS51462">
    <property type="entry name" value="NUDIX"/>
    <property type="match status" value="1"/>
</dbReference>